<sequence length="69" mass="7038">MRALIGQLCADIITPQLTRVCEPAAGGAHRPPPRGAGQRARGEEVLRAGEGQGPGVLGNLQEEPGGGQN</sequence>
<feature type="compositionally biased region" description="Low complexity" evidence="1">
    <location>
        <begin position="23"/>
        <end position="39"/>
    </location>
</feature>
<evidence type="ECO:0000256" key="1">
    <source>
        <dbReference type="SAM" id="MobiDB-lite"/>
    </source>
</evidence>
<proteinExistence type="predicted"/>
<dbReference type="AlphaFoldDB" id="A0A3Q4BT36"/>
<keyword evidence="3" id="KW-1185">Reference proteome</keyword>
<evidence type="ECO:0000313" key="3">
    <source>
        <dbReference type="Proteomes" id="UP000261620"/>
    </source>
</evidence>
<dbReference type="Ensembl" id="ENSMMOT00000025029.1">
    <property type="protein sequence ID" value="ENSMMOP00000024617.1"/>
    <property type="gene ID" value="ENSMMOG00000018715.1"/>
</dbReference>
<accession>A0A3Q4BT36</accession>
<name>A0A3Q4BT36_MOLML</name>
<reference evidence="2" key="2">
    <citation type="submission" date="2025-09" db="UniProtKB">
        <authorList>
            <consortium name="Ensembl"/>
        </authorList>
    </citation>
    <scope>IDENTIFICATION</scope>
</reference>
<evidence type="ECO:0000313" key="2">
    <source>
        <dbReference type="Ensembl" id="ENSMMOP00000024617.1"/>
    </source>
</evidence>
<dbReference type="Proteomes" id="UP000261620">
    <property type="component" value="Unplaced"/>
</dbReference>
<organism evidence="2 3">
    <name type="scientific">Mola mola</name>
    <name type="common">Ocean sunfish</name>
    <name type="synonym">Tetraodon mola</name>
    <dbReference type="NCBI Taxonomy" id="94237"/>
    <lineage>
        <taxon>Eukaryota</taxon>
        <taxon>Metazoa</taxon>
        <taxon>Chordata</taxon>
        <taxon>Craniata</taxon>
        <taxon>Vertebrata</taxon>
        <taxon>Euteleostomi</taxon>
        <taxon>Actinopterygii</taxon>
        <taxon>Neopterygii</taxon>
        <taxon>Teleostei</taxon>
        <taxon>Neoteleostei</taxon>
        <taxon>Acanthomorphata</taxon>
        <taxon>Eupercaria</taxon>
        <taxon>Tetraodontiformes</taxon>
        <taxon>Molidae</taxon>
        <taxon>Mola</taxon>
    </lineage>
</organism>
<feature type="region of interest" description="Disordered" evidence="1">
    <location>
        <begin position="23"/>
        <end position="69"/>
    </location>
</feature>
<reference evidence="2" key="1">
    <citation type="submission" date="2025-08" db="UniProtKB">
        <authorList>
            <consortium name="Ensembl"/>
        </authorList>
    </citation>
    <scope>IDENTIFICATION</scope>
</reference>
<protein>
    <submittedName>
        <fullName evidence="2">Uncharacterized protein</fullName>
    </submittedName>
</protein>